<evidence type="ECO:0000256" key="1">
    <source>
        <dbReference type="SAM" id="MobiDB-lite"/>
    </source>
</evidence>
<dbReference type="EMBL" id="RIBY02001434">
    <property type="protein sequence ID" value="KAH9829001.1"/>
    <property type="molecule type" value="Genomic_DNA"/>
</dbReference>
<dbReference type="Proteomes" id="UP001138500">
    <property type="component" value="Unassembled WGS sequence"/>
</dbReference>
<proteinExistence type="predicted"/>
<sequence>MEVDAVDDAELLPTRPFGEKQQRMKCRERDDRGPTPVWAPKYGSKPADKNWVRNHKRRPTAAEHGRTA</sequence>
<reference evidence="2 3" key="2">
    <citation type="journal article" date="2021" name="Curr. Genet.">
        <title>Genetic response to nitrogen starvation in the aggressive Eucalyptus foliar pathogen Teratosphaeria destructans.</title>
        <authorList>
            <person name="Havenga M."/>
            <person name="Wingfield B.D."/>
            <person name="Wingfield M.J."/>
            <person name="Dreyer L.L."/>
            <person name="Roets F."/>
            <person name="Aylward J."/>
        </authorList>
    </citation>
    <scope>NUCLEOTIDE SEQUENCE [LARGE SCALE GENOMIC DNA]</scope>
    <source>
        <strain evidence="2">CMW44962</strain>
    </source>
</reference>
<feature type="compositionally biased region" description="Basic and acidic residues" evidence="1">
    <location>
        <begin position="17"/>
        <end position="33"/>
    </location>
</feature>
<gene>
    <name evidence="2" type="ORF">Tdes44962_MAKER09205</name>
</gene>
<reference evidence="2 3" key="1">
    <citation type="journal article" date="2018" name="IMA Fungus">
        <title>IMA Genome-F 10: Nine draft genome sequences of Claviceps purpurea s.lat., including C. arundinis, C. humidiphila, and C. cf. spartinae, pseudomolecules for the pitch canker pathogen Fusarium circinatum, draft genome of Davidsoniella eucalypti, Grosmannia galeiformis, Quambalaria eucalypti, and Teratosphaeria destructans.</title>
        <authorList>
            <person name="Wingfield B.D."/>
            <person name="Liu M."/>
            <person name="Nguyen H.D."/>
            <person name="Lane F.A."/>
            <person name="Morgan S.W."/>
            <person name="De Vos L."/>
            <person name="Wilken P.M."/>
            <person name="Duong T.A."/>
            <person name="Aylward J."/>
            <person name="Coetzee M.P."/>
            <person name="Dadej K."/>
            <person name="De Beer Z.W."/>
            <person name="Findlay W."/>
            <person name="Havenga M."/>
            <person name="Kolarik M."/>
            <person name="Menzies J.G."/>
            <person name="Naidoo K."/>
            <person name="Pochopski O."/>
            <person name="Shoukouhi P."/>
            <person name="Santana Q.C."/>
            <person name="Seifert K.A."/>
            <person name="Soal N."/>
            <person name="Steenkamp E.T."/>
            <person name="Tatham C.T."/>
            <person name="van der Nest M.A."/>
            <person name="Wingfield M.J."/>
        </authorList>
    </citation>
    <scope>NUCLEOTIDE SEQUENCE [LARGE SCALE GENOMIC DNA]</scope>
    <source>
        <strain evidence="2">CMW44962</strain>
    </source>
</reference>
<accession>A0A9W7SUA0</accession>
<protein>
    <submittedName>
        <fullName evidence="2">Uncharacterized protein</fullName>
    </submittedName>
</protein>
<evidence type="ECO:0000313" key="3">
    <source>
        <dbReference type="Proteomes" id="UP001138500"/>
    </source>
</evidence>
<dbReference type="AlphaFoldDB" id="A0A9W7SUA0"/>
<feature type="region of interest" description="Disordered" evidence="1">
    <location>
        <begin position="1"/>
        <end position="68"/>
    </location>
</feature>
<organism evidence="2 3">
    <name type="scientific">Teratosphaeria destructans</name>
    <dbReference type="NCBI Taxonomy" id="418781"/>
    <lineage>
        <taxon>Eukaryota</taxon>
        <taxon>Fungi</taxon>
        <taxon>Dikarya</taxon>
        <taxon>Ascomycota</taxon>
        <taxon>Pezizomycotina</taxon>
        <taxon>Dothideomycetes</taxon>
        <taxon>Dothideomycetidae</taxon>
        <taxon>Mycosphaerellales</taxon>
        <taxon>Teratosphaeriaceae</taxon>
        <taxon>Teratosphaeria</taxon>
    </lineage>
</organism>
<comment type="caution">
    <text evidence="2">The sequence shown here is derived from an EMBL/GenBank/DDBJ whole genome shotgun (WGS) entry which is preliminary data.</text>
</comment>
<keyword evidence="3" id="KW-1185">Reference proteome</keyword>
<dbReference type="OrthoDB" id="10586837at2759"/>
<name>A0A9W7SUA0_9PEZI</name>
<feature type="compositionally biased region" description="Acidic residues" evidence="1">
    <location>
        <begin position="1"/>
        <end position="10"/>
    </location>
</feature>
<evidence type="ECO:0000313" key="2">
    <source>
        <dbReference type="EMBL" id="KAH9829001.1"/>
    </source>
</evidence>